<evidence type="ECO:0000313" key="10">
    <source>
        <dbReference type="Proteomes" id="UP000245999"/>
    </source>
</evidence>
<feature type="transmembrane region" description="Helical" evidence="7">
    <location>
        <begin position="141"/>
        <end position="162"/>
    </location>
</feature>
<dbReference type="GO" id="GO:0004252">
    <property type="term" value="F:serine-type endopeptidase activity"/>
    <property type="evidence" value="ECO:0007669"/>
    <property type="project" value="InterPro"/>
</dbReference>
<feature type="domain" description="Peptidase S54 rhomboid" evidence="8">
    <location>
        <begin position="132"/>
        <end position="267"/>
    </location>
</feature>
<evidence type="ECO:0000256" key="5">
    <source>
        <dbReference type="ARBA" id="ARBA00022989"/>
    </source>
</evidence>
<evidence type="ECO:0000313" key="9">
    <source>
        <dbReference type="EMBL" id="AWM33061.1"/>
    </source>
</evidence>
<comment type="subcellular location">
    <subcellularLocation>
        <location evidence="1">Membrane</location>
        <topology evidence="1">Multi-pass membrane protein</topology>
    </subcellularLocation>
</comment>
<feature type="transmembrane region" description="Helical" evidence="7">
    <location>
        <begin position="254"/>
        <end position="275"/>
    </location>
</feature>
<accession>A0A2Z3GL28</accession>
<evidence type="ECO:0000256" key="6">
    <source>
        <dbReference type="ARBA" id="ARBA00023136"/>
    </source>
</evidence>
<keyword evidence="10" id="KW-1185">Reference proteome</keyword>
<feature type="transmembrane region" description="Helical" evidence="7">
    <location>
        <begin position="230"/>
        <end position="248"/>
    </location>
</feature>
<dbReference type="KEGG" id="hnv:DDQ68_09915"/>
<evidence type="ECO:0000256" key="1">
    <source>
        <dbReference type="ARBA" id="ARBA00004141"/>
    </source>
</evidence>
<name>A0A2Z3GL28_9BACT</name>
<dbReference type="OrthoDB" id="9778341at2"/>
<feature type="transmembrane region" description="Helical" evidence="7">
    <location>
        <begin position="174"/>
        <end position="193"/>
    </location>
</feature>
<dbReference type="GO" id="GO:0016020">
    <property type="term" value="C:membrane"/>
    <property type="evidence" value="ECO:0007669"/>
    <property type="project" value="UniProtKB-SubCell"/>
</dbReference>
<keyword evidence="6 7" id="KW-0472">Membrane</keyword>
<proteinExistence type="inferred from homology"/>
<feature type="transmembrane region" description="Helical" evidence="7">
    <location>
        <begin position="199"/>
        <end position="218"/>
    </location>
</feature>
<protein>
    <recommendedName>
        <fullName evidence="8">Peptidase S54 rhomboid domain-containing protein</fullName>
    </recommendedName>
</protein>
<evidence type="ECO:0000256" key="3">
    <source>
        <dbReference type="ARBA" id="ARBA00022692"/>
    </source>
</evidence>
<dbReference type="InterPro" id="IPR050925">
    <property type="entry name" value="Rhomboid_protease_S54"/>
</dbReference>
<dbReference type="PANTHER" id="PTHR43731">
    <property type="entry name" value="RHOMBOID PROTEASE"/>
    <property type="match status" value="1"/>
</dbReference>
<dbReference type="InterPro" id="IPR022764">
    <property type="entry name" value="Peptidase_S54_rhomboid_dom"/>
</dbReference>
<evidence type="ECO:0000256" key="4">
    <source>
        <dbReference type="ARBA" id="ARBA00022801"/>
    </source>
</evidence>
<dbReference type="AlphaFoldDB" id="A0A2Z3GL28"/>
<keyword evidence="3 7" id="KW-0812">Transmembrane</keyword>
<reference evidence="10" key="1">
    <citation type="submission" date="2018-04" db="EMBL/GenBank/DDBJ databases">
        <title>Complete genome of Antarctic heterotrophic bacterium Hymenobacter nivis.</title>
        <authorList>
            <person name="Terashima M."/>
        </authorList>
    </citation>
    <scope>NUCLEOTIDE SEQUENCE [LARGE SCALE GENOMIC DNA]</scope>
    <source>
        <strain evidence="10">NBRC 111535</strain>
    </source>
</reference>
<feature type="transmembrane region" description="Helical" evidence="7">
    <location>
        <begin position="87"/>
        <end position="104"/>
    </location>
</feature>
<keyword evidence="5 7" id="KW-1133">Transmembrane helix</keyword>
<dbReference type="RefSeq" id="WP_109656148.1">
    <property type="nucleotide sequence ID" value="NZ_CP029145.1"/>
</dbReference>
<dbReference type="Pfam" id="PF01694">
    <property type="entry name" value="Rhomboid"/>
    <property type="match status" value="1"/>
</dbReference>
<evidence type="ECO:0000256" key="2">
    <source>
        <dbReference type="ARBA" id="ARBA00009045"/>
    </source>
</evidence>
<evidence type="ECO:0000256" key="7">
    <source>
        <dbReference type="SAM" id="Phobius"/>
    </source>
</evidence>
<dbReference type="SUPFAM" id="SSF144091">
    <property type="entry name" value="Rhomboid-like"/>
    <property type="match status" value="1"/>
</dbReference>
<sequence>MEDAPAAPDAGTARALAHFAERPDAELFYLAQHAARYPPAVGAAAVAELQRRALVPAPAAPAGAPAAPPAPAGWGPALRGLLPSRRFWATPLLLALNLLVWVAMTASGVSATDPTGHDLVRWGSNVSSLTPAQPWRLLTSVFVHGGATHLLLNALSLWLLGVLLEARVGAARLLAVYLASGVAGSLATLWYHSSGINSVGASGAIFGLYGLLLILLISKKIVLDKFDRRAMLGLVLYLVLSNLIAGLSGNVDNAAHLGGLLLGALVAGPLALVGLRPVAE</sequence>
<dbReference type="PANTHER" id="PTHR43731:SF14">
    <property type="entry name" value="PRESENILIN-ASSOCIATED RHOMBOID-LIKE PROTEIN, MITOCHONDRIAL"/>
    <property type="match status" value="1"/>
</dbReference>
<dbReference type="EMBL" id="CP029145">
    <property type="protein sequence ID" value="AWM33061.1"/>
    <property type="molecule type" value="Genomic_DNA"/>
</dbReference>
<dbReference type="Proteomes" id="UP000245999">
    <property type="component" value="Chromosome"/>
</dbReference>
<dbReference type="InterPro" id="IPR035952">
    <property type="entry name" value="Rhomboid-like_sf"/>
</dbReference>
<dbReference type="Gene3D" id="1.20.1540.10">
    <property type="entry name" value="Rhomboid-like"/>
    <property type="match status" value="1"/>
</dbReference>
<comment type="similarity">
    <text evidence="2">Belongs to the peptidase S54 family.</text>
</comment>
<evidence type="ECO:0000259" key="8">
    <source>
        <dbReference type="Pfam" id="PF01694"/>
    </source>
</evidence>
<gene>
    <name evidence="9" type="ORF">DDQ68_09915</name>
</gene>
<organism evidence="9 10">
    <name type="scientific">Hymenobacter nivis</name>
    <dbReference type="NCBI Taxonomy" id="1850093"/>
    <lineage>
        <taxon>Bacteria</taxon>
        <taxon>Pseudomonadati</taxon>
        <taxon>Bacteroidota</taxon>
        <taxon>Cytophagia</taxon>
        <taxon>Cytophagales</taxon>
        <taxon>Hymenobacteraceae</taxon>
        <taxon>Hymenobacter</taxon>
    </lineage>
</organism>
<keyword evidence="4" id="KW-0378">Hydrolase</keyword>